<protein>
    <recommendedName>
        <fullName evidence="3">Alpha/beta hydrolase</fullName>
    </recommendedName>
</protein>
<dbReference type="EMBL" id="QYAC01000002">
    <property type="protein sequence ID" value="MBL3678802.1"/>
    <property type="molecule type" value="Genomic_DNA"/>
</dbReference>
<organism evidence="1 2">
    <name type="scientific">Leucobacter chromiireducens subsp. solipictus</name>
    <dbReference type="NCBI Taxonomy" id="398235"/>
    <lineage>
        <taxon>Bacteria</taxon>
        <taxon>Bacillati</taxon>
        <taxon>Actinomycetota</taxon>
        <taxon>Actinomycetes</taxon>
        <taxon>Micrococcales</taxon>
        <taxon>Microbacteriaceae</taxon>
        <taxon>Leucobacter</taxon>
    </lineage>
</organism>
<dbReference type="Proteomes" id="UP001645859">
    <property type="component" value="Unassembled WGS sequence"/>
</dbReference>
<evidence type="ECO:0000313" key="1">
    <source>
        <dbReference type="EMBL" id="MBL3678802.1"/>
    </source>
</evidence>
<gene>
    <name evidence="1" type="ORF">D3230_05760</name>
</gene>
<dbReference type="RefSeq" id="WP_202344039.1">
    <property type="nucleotide sequence ID" value="NZ_BAAAPI010000008.1"/>
</dbReference>
<keyword evidence="2" id="KW-1185">Reference proteome</keyword>
<reference evidence="1 2" key="1">
    <citation type="submission" date="2018-09" db="EMBL/GenBank/DDBJ databases">
        <title>Comparative genomics of Leucobacter spp.</title>
        <authorList>
            <person name="Reis A.C."/>
            <person name="Kolvenbach B.A."/>
            <person name="Corvini P.F.X."/>
            <person name="Nunes O.C."/>
        </authorList>
    </citation>
    <scope>NUCLEOTIDE SEQUENCE [LARGE SCALE GENOMIC DNA]</scope>
    <source>
        <strain evidence="1 2">TAN 31504</strain>
    </source>
</reference>
<accession>A0ABS1SER8</accession>
<comment type="caution">
    <text evidence="1">The sequence shown here is derived from an EMBL/GenBank/DDBJ whole genome shotgun (WGS) entry which is preliminary data.</text>
</comment>
<evidence type="ECO:0000313" key="2">
    <source>
        <dbReference type="Proteomes" id="UP001645859"/>
    </source>
</evidence>
<name>A0ABS1SER8_9MICO</name>
<evidence type="ECO:0008006" key="3">
    <source>
        <dbReference type="Google" id="ProtNLM"/>
    </source>
</evidence>
<proteinExistence type="predicted"/>
<sequence>MPVQFDEVAAERFTRAARTAAEELHAQAAPRRAAAEYVLTGCVGPVVRLLERVCAGEADDRGTLAGVLIELAEQVQQAQVRAREERTRQRLLSEWEARQVLRAHELTSPVAALMHASGLAHPSPLNGDPRPSTVAIAPPTLSARFSARRRVREPHRTAEGRSGATPEQLMVFVSRSRASTRQLEGQLSAVWNAWTGVLTSSPWVRVESVTVLHGFQAYLAENEADAQWVTRVAEAFVAAGGGVLHPSAMRGLATTRPRDRDTVELLASLATASDADVVALRAALPGLGVQVQQLDARTIAAWWARMAAGDSGDGQCGDGQSGDELSPRQALLLRSMPEVWGSLDGLPVAARIRANALRVPGLIREVRAELRDLDGAGTSAGNRRAELLRNELAYLGRVGNGEVQLVLYDRGESRIVEALGSPTAATQRAVTYVPGTYTGMDSFFTGRVQQIGHALIQGTPGTLVFVYKDGLFPGEEPSGRGPQALRIREANHSEVALRAGEQLSRFGAALRSDPALASVTQIGIGHSWGLANLTASEIAGARYDTVISLSGAGMPADWRARATTGYFDLSYPDILQGAQRQGYVWRGNTPRNHPGFAKFPLYQGPDDGVLASPSLRDTPEKLRVLTRNHDLIVTASPANRRILEDVRRLVSQ</sequence>